<evidence type="ECO:0000256" key="1">
    <source>
        <dbReference type="SAM" id="MobiDB-lite"/>
    </source>
</evidence>
<gene>
    <name evidence="3" type="ORF">V5O48_006984</name>
</gene>
<accession>A0ABR3FIF8</accession>
<evidence type="ECO:0000256" key="2">
    <source>
        <dbReference type="SAM" id="SignalP"/>
    </source>
</evidence>
<feature type="compositionally biased region" description="Basic and acidic residues" evidence="1">
    <location>
        <begin position="38"/>
        <end position="69"/>
    </location>
</feature>
<comment type="caution">
    <text evidence="3">The sequence shown here is derived from an EMBL/GenBank/DDBJ whole genome shotgun (WGS) entry which is preliminary data.</text>
</comment>
<feature type="signal peptide" evidence="2">
    <location>
        <begin position="1"/>
        <end position="19"/>
    </location>
</feature>
<dbReference type="Proteomes" id="UP001465976">
    <property type="component" value="Unassembled WGS sequence"/>
</dbReference>
<evidence type="ECO:0000313" key="3">
    <source>
        <dbReference type="EMBL" id="KAL0574968.1"/>
    </source>
</evidence>
<keyword evidence="2" id="KW-0732">Signal</keyword>
<evidence type="ECO:0000313" key="4">
    <source>
        <dbReference type="Proteomes" id="UP001465976"/>
    </source>
</evidence>
<feature type="chain" id="PRO_5046617323" evidence="2">
    <location>
        <begin position="20"/>
        <end position="97"/>
    </location>
</feature>
<sequence>MSYFLFCALLPDLDVISDADCCAAACGFVRWFPPSRFAENEDPPKEWMDKDDSELPPKEDLIEPKKRPGQTLEEHLHGVETFQHHAEHEVTTIMASV</sequence>
<keyword evidence="4" id="KW-1185">Reference proteome</keyword>
<protein>
    <submittedName>
        <fullName evidence="3">Uncharacterized protein</fullName>
    </submittedName>
</protein>
<dbReference type="EMBL" id="JBAHYK010000347">
    <property type="protein sequence ID" value="KAL0574968.1"/>
    <property type="molecule type" value="Genomic_DNA"/>
</dbReference>
<reference evidence="3 4" key="1">
    <citation type="submission" date="2024-02" db="EMBL/GenBank/DDBJ databases">
        <title>A draft genome for the cacao thread blight pathogen Marasmius crinis-equi.</title>
        <authorList>
            <person name="Cohen S.P."/>
            <person name="Baruah I.K."/>
            <person name="Amoako-Attah I."/>
            <person name="Bukari Y."/>
            <person name="Meinhardt L.W."/>
            <person name="Bailey B.A."/>
        </authorList>
    </citation>
    <scope>NUCLEOTIDE SEQUENCE [LARGE SCALE GENOMIC DNA]</scope>
    <source>
        <strain evidence="3 4">GH-76</strain>
    </source>
</reference>
<organism evidence="3 4">
    <name type="scientific">Marasmius crinis-equi</name>
    <dbReference type="NCBI Taxonomy" id="585013"/>
    <lineage>
        <taxon>Eukaryota</taxon>
        <taxon>Fungi</taxon>
        <taxon>Dikarya</taxon>
        <taxon>Basidiomycota</taxon>
        <taxon>Agaricomycotina</taxon>
        <taxon>Agaricomycetes</taxon>
        <taxon>Agaricomycetidae</taxon>
        <taxon>Agaricales</taxon>
        <taxon>Marasmiineae</taxon>
        <taxon>Marasmiaceae</taxon>
        <taxon>Marasmius</taxon>
    </lineage>
</organism>
<proteinExistence type="predicted"/>
<feature type="region of interest" description="Disordered" evidence="1">
    <location>
        <begin position="36"/>
        <end position="69"/>
    </location>
</feature>
<name>A0ABR3FIF8_9AGAR</name>